<evidence type="ECO:0000256" key="2">
    <source>
        <dbReference type="ARBA" id="ARBA00006706"/>
    </source>
</evidence>
<dbReference type="GO" id="GO:0004659">
    <property type="term" value="F:prenyltransferase activity"/>
    <property type="evidence" value="ECO:0007669"/>
    <property type="project" value="InterPro"/>
</dbReference>
<evidence type="ECO:0000313" key="9">
    <source>
        <dbReference type="EMBL" id="KAK1356284.1"/>
    </source>
</evidence>
<dbReference type="SUPFAM" id="SSF48576">
    <property type="entry name" value="Terpenoid synthases"/>
    <property type="match status" value="1"/>
</dbReference>
<evidence type="ECO:0000256" key="1">
    <source>
        <dbReference type="ARBA" id="ARBA00001946"/>
    </source>
</evidence>
<dbReference type="PANTHER" id="PTHR12001">
    <property type="entry name" value="GERANYLGERANYL PYROPHOSPHATE SYNTHASE"/>
    <property type="match status" value="1"/>
</dbReference>
<evidence type="ECO:0000256" key="5">
    <source>
        <dbReference type="ARBA" id="ARBA00022842"/>
    </source>
</evidence>
<evidence type="ECO:0000256" key="7">
    <source>
        <dbReference type="RuleBase" id="RU004466"/>
    </source>
</evidence>
<dbReference type="Proteomes" id="UP001237642">
    <property type="component" value="Unassembled WGS sequence"/>
</dbReference>
<keyword evidence="3 7" id="KW-0808">Transferase</keyword>
<keyword evidence="5" id="KW-0460">Magnesium</keyword>
<dbReference type="GO" id="GO:0006744">
    <property type="term" value="P:ubiquinone biosynthetic process"/>
    <property type="evidence" value="ECO:0007669"/>
    <property type="project" value="TreeGrafter"/>
</dbReference>
<gene>
    <name evidence="9" type="ORF">POM88_049540</name>
</gene>
<keyword evidence="6" id="KW-0414">Isoprene biosynthesis</keyword>
<dbReference type="GO" id="GO:0046872">
    <property type="term" value="F:metal ion binding"/>
    <property type="evidence" value="ECO:0007669"/>
    <property type="project" value="UniProtKB-KW"/>
</dbReference>
<evidence type="ECO:0000256" key="3">
    <source>
        <dbReference type="ARBA" id="ARBA00022679"/>
    </source>
</evidence>
<dbReference type="InterPro" id="IPR008949">
    <property type="entry name" value="Isoprenoid_synthase_dom_sf"/>
</dbReference>
<evidence type="ECO:0000256" key="4">
    <source>
        <dbReference type="ARBA" id="ARBA00022723"/>
    </source>
</evidence>
<evidence type="ECO:0000256" key="8">
    <source>
        <dbReference type="SAM" id="MobiDB-lite"/>
    </source>
</evidence>
<comment type="cofactor">
    <cofactor evidence="1">
        <name>Mg(2+)</name>
        <dbReference type="ChEBI" id="CHEBI:18420"/>
    </cofactor>
</comment>
<evidence type="ECO:0000313" key="10">
    <source>
        <dbReference type="Proteomes" id="UP001237642"/>
    </source>
</evidence>
<reference evidence="9" key="1">
    <citation type="submission" date="2023-02" db="EMBL/GenBank/DDBJ databases">
        <title>Genome of toxic invasive species Heracleum sosnowskyi carries increased number of genes despite the absence of recent whole-genome duplications.</title>
        <authorList>
            <person name="Schelkunov M."/>
            <person name="Shtratnikova V."/>
            <person name="Makarenko M."/>
            <person name="Klepikova A."/>
            <person name="Omelchenko D."/>
            <person name="Novikova G."/>
            <person name="Obukhova E."/>
            <person name="Bogdanov V."/>
            <person name="Penin A."/>
            <person name="Logacheva M."/>
        </authorList>
    </citation>
    <scope>NUCLEOTIDE SEQUENCE</scope>
    <source>
        <strain evidence="9">Hsosn_3</strain>
        <tissue evidence="9">Leaf</tissue>
    </source>
</reference>
<dbReference type="CDD" id="cd00867">
    <property type="entry name" value="Trans_IPPS"/>
    <property type="match status" value="1"/>
</dbReference>
<dbReference type="GO" id="GO:0008299">
    <property type="term" value="P:isoprenoid biosynthetic process"/>
    <property type="evidence" value="ECO:0007669"/>
    <property type="project" value="UniProtKB-KW"/>
</dbReference>
<keyword evidence="10" id="KW-1185">Reference proteome</keyword>
<dbReference type="Gene3D" id="1.10.600.10">
    <property type="entry name" value="Farnesyl Diphosphate Synthase"/>
    <property type="match status" value="1"/>
</dbReference>
<dbReference type="PANTHER" id="PTHR12001:SF69">
    <property type="entry name" value="ALL TRANS-POLYPRENYL-DIPHOSPHATE SYNTHASE PDSS1"/>
    <property type="match status" value="1"/>
</dbReference>
<sequence length="262" mass="28915">MDATVPDEARANTDEMAEMNAEQPEPLEMEIEENIEAHPSATLEEFDSIDETEDMAAADQPTVILDESMATHTKSKMFGRECARILRARYKCSTLLFSNQCWVPREISTAVQSILSKVVEHLAIGEAMEMTSSSEQLCSIANYLKMVYYKKASLLANSCKAIAILAGKDEEVTIMAFNYGRYLLMDDILDMAGISATSGNLSSDIASALEYLKKSGGMQRTREVATKYAGLALEAIEAFPRTNNKDAELSRRVLGELAQKII</sequence>
<proteinExistence type="inferred from homology"/>
<organism evidence="9 10">
    <name type="scientific">Heracleum sosnowskyi</name>
    <dbReference type="NCBI Taxonomy" id="360622"/>
    <lineage>
        <taxon>Eukaryota</taxon>
        <taxon>Viridiplantae</taxon>
        <taxon>Streptophyta</taxon>
        <taxon>Embryophyta</taxon>
        <taxon>Tracheophyta</taxon>
        <taxon>Spermatophyta</taxon>
        <taxon>Magnoliopsida</taxon>
        <taxon>eudicotyledons</taxon>
        <taxon>Gunneridae</taxon>
        <taxon>Pentapetalae</taxon>
        <taxon>asterids</taxon>
        <taxon>campanulids</taxon>
        <taxon>Apiales</taxon>
        <taxon>Apiaceae</taxon>
        <taxon>Apioideae</taxon>
        <taxon>apioid superclade</taxon>
        <taxon>Tordylieae</taxon>
        <taxon>Tordyliinae</taxon>
        <taxon>Heracleum</taxon>
    </lineage>
</organism>
<protein>
    <submittedName>
        <fullName evidence="9">Uncharacterized protein</fullName>
    </submittedName>
</protein>
<reference evidence="9" key="2">
    <citation type="submission" date="2023-05" db="EMBL/GenBank/DDBJ databases">
        <authorList>
            <person name="Schelkunov M.I."/>
        </authorList>
    </citation>
    <scope>NUCLEOTIDE SEQUENCE</scope>
    <source>
        <strain evidence="9">Hsosn_3</strain>
        <tissue evidence="9">Leaf</tissue>
    </source>
</reference>
<dbReference type="Pfam" id="PF00348">
    <property type="entry name" value="polyprenyl_synt"/>
    <property type="match status" value="1"/>
</dbReference>
<dbReference type="InterPro" id="IPR000092">
    <property type="entry name" value="Polyprenyl_synt"/>
</dbReference>
<keyword evidence="4" id="KW-0479">Metal-binding</keyword>
<comment type="similarity">
    <text evidence="2 7">Belongs to the FPP/GGPP synthase family.</text>
</comment>
<evidence type="ECO:0000256" key="6">
    <source>
        <dbReference type="ARBA" id="ARBA00023229"/>
    </source>
</evidence>
<name>A0AAD8M1H6_9APIA</name>
<accession>A0AAD8M1H6</accession>
<dbReference type="GO" id="GO:1990234">
    <property type="term" value="C:transferase complex"/>
    <property type="evidence" value="ECO:0007669"/>
    <property type="project" value="TreeGrafter"/>
</dbReference>
<dbReference type="AlphaFoldDB" id="A0AAD8M1H6"/>
<dbReference type="EMBL" id="JAUIZM010000011">
    <property type="protein sequence ID" value="KAK1356284.1"/>
    <property type="molecule type" value="Genomic_DNA"/>
</dbReference>
<comment type="caution">
    <text evidence="9">The sequence shown here is derived from an EMBL/GenBank/DDBJ whole genome shotgun (WGS) entry which is preliminary data.</text>
</comment>
<feature type="region of interest" description="Disordered" evidence="8">
    <location>
        <begin position="1"/>
        <end position="24"/>
    </location>
</feature>